<dbReference type="PANTHER" id="PTHR22642">
    <property type="entry name" value="IMIDAZOLONEPROPIONASE"/>
    <property type="match status" value="1"/>
</dbReference>
<dbReference type="KEGG" id="ohi:H8790_11130"/>
<sequence length="535" mass="59827">MVQINNRVTAFINGRFYTMREEGETCQAVAVRDGKFIYCGSNEKAAELAKGNVVDLKGKTVLPGFIDDHQHVQAYARNLLKVDLTDACSIEDVKERVRVQAAKVGPGKLILGSGFDQTKFSEKRLPTRWDLDAAAPQNPVVVTRYCLHVNVANSMALERGGIRREMELPEGIERSEDGELTGCMLEREAAELVNAITDGADLSYEELKDAVCGALHQANSFGITGVHPIQGKLCNLFEQTYLYQDLRDEGRLTCRICLGDDELTGCSIRSGLGDEMVRFGFYKIYTDGSLGGRTALMTRPYHDSPSETGACHYNQEQLDEMVKAAYDRHLQTAVHAIGDKAVEMTLTALKRAYDANPRPWDQIRFRLTHCSLINDKILGMLKEMPMIIDMQPGYVSTNIHWSDDRVGKERAPYLFAWKTLMNAGQTLCGSSDLPCENLNPMVGVYAVETRSGYDGYMPEGWQPQERLSRYEAVCLYTKNAAYASFEETRKGTIEVGKLADFAVFDQDVFSVAAPELLKLRVEKTYLSGKEIYSRK</sequence>
<dbReference type="InterPro" id="IPR032466">
    <property type="entry name" value="Metal_Hydrolase"/>
</dbReference>
<dbReference type="SUPFAM" id="SSF51338">
    <property type="entry name" value="Composite domain of metallo-dependent hydrolases"/>
    <property type="match status" value="1"/>
</dbReference>
<dbReference type="InterPro" id="IPR011059">
    <property type="entry name" value="Metal-dep_hydrolase_composite"/>
</dbReference>
<dbReference type="Gene3D" id="3.20.20.140">
    <property type="entry name" value="Metal-dependent hydrolases"/>
    <property type="match status" value="1"/>
</dbReference>
<name>A0A7G9B357_9FIRM</name>
<reference evidence="2 3" key="1">
    <citation type="submission" date="2020-08" db="EMBL/GenBank/DDBJ databases">
        <authorList>
            <person name="Liu C."/>
            <person name="Sun Q."/>
        </authorList>
    </citation>
    <scope>NUCLEOTIDE SEQUENCE [LARGE SCALE GENOMIC DNA]</scope>
    <source>
        <strain evidence="2 3">NSJ-62</strain>
    </source>
</reference>
<keyword evidence="2" id="KW-0378">Hydrolase</keyword>
<dbReference type="EMBL" id="CP060490">
    <property type="protein sequence ID" value="QNL43988.1"/>
    <property type="molecule type" value="Genomic_DNA"/>
</dbReference>
<dbReference type="SUPFAM" id="SSF51556">
    <property type="entry name" value="Metallo-dependent hydrolases"/>
    <property type="match status" value="1"/>
</dbReference>
<dbReference type="InterPro" id="IPR033932">
    <property type="entry name" value="YtcJ-like"/>
</dbReference>
<dbReference type="Gene3D" id="2.30.40.10">
    <property type="entry name" value="Urease, subunit C, domain 1"/>
    <property type="match status" value="1"/>
</dbReference>
<dbReference type="RefSeq" id="WP_187332568.1">
    <property type="nucleotide sequence ID" value="NZ_CP060490.1"/>
</dbReference>
<organism evidence="2 3">
    <name type="scientific">Oscillibacter hominis</name>
    <dbReference type="NCBI Taxonomy" id="2763056"/>
    <lineage>
        <taxon>Bacteria</taxon>
        <taxon>Bacillati</taxon>
        <taxon>Bacillota</taxon>
        <taxon>Clostridia</taxon>
        <taxon>Eubacteriales</taxon>
        <taxon>Oscillospiraceae</taxon>
        <taxon>Oscillibacter</taxon>
    </lineage>
</organism>
<dbReference type="Gene3D" id="3.10.310.70">
    <property type="match status" value="1"/>
</dbReference>
<proteinExistence type="predicted"/>
<keyword evidence="3" id="KW-1185">Reference proteome</keyword>
<feature type="domain" description="Amidohydrolase 3" evidence="1">
    <location>
        <begin position="53"/>
        <end position="532"/>
    </location>
</feature>
<accession>A0A7G9B357</accession>
<dbReference type="Proteomes" id="UP000515960">
    <property type="component" value="Chromosome"/>
</dbReference>
<dbReference type="GO" id="GO:0016810">
    <property type="term" value="F:hydrolase activity, acting on carbon-nitrogen (but not peptide) bonds"/>
    <property type="evidence" value="ECO:0007669"/>
    <property type="project" value="InterPro"/>
</dbReference>
<dbReference type="Pfam" id="PF07969">
    <property type="entry name" value="Amidohydro_3"/>
    <property type="match status" value="1"/>
</dbReference>
<protein>
    <submittedName>
        <fullName evidence="2">Amidohydrolase</fullName>
    </submittedName>
</protein>
<evidence type="ECO:0000313" key="2">
    <source>
        <dbReference type="EMBL" id="QNL43988.1"/>
    </source>
</evidence>
<evidence type="ECO:0000259" key="1">
    <source>
        <dbReference type="Pfam" id="PF07969"/>
    </source>
</evidence>
<dbReference type="PANTHER" id="PTHR22642:SF2">
    <property type="entry name" value="PROTEIN LONG AFTER FAR-RED 3"/>
    <property type="match status" value="1"/>
</dbReference>
<evidence type="ECO:0000313" key="3">
    <source>
        <dbReference type="Proteomes" id="UP000515960"/>
    </source>
</evidence>
<dbReference type="CDD" id="cd01300">
    <property type="entry name" value="YtcJ_like"/>
    <property type="match status" value="1"/>
</dbReference>
<dbReference type="AlphaFoldDB" id="A0A7G9B357"/>
<dbReference type="InterPro" id="IPR013108">
    <property type="entry name" value="Amidohydro_3"/>
</dbReference>
<gene>
    <name evidence="2" type="ORF">H8790_11130</name>
</gene>